<dbReference type="Proteomes" id="UP001367771">
    <property type="component" value="Unassembled WGS sequence"/>
</dbReference>
<name>A0ABU8H0Z8_9SPHN</name>
<proteinExistence type="predicted"/>
<comment type="caution">
    <text evidence="2">The sequence shown here is derived from an EMBL/GenBank/DDBJ whole genome shotgun (WGS) entry which is preliminary data.</text>
</comment>
<dbReference type="EMBL" id="JBBBDM010000002">
    <property type="protein sequence ID" value="MEI5686666.1"/>
    <property type="molecule type" value="Genomic_DNA"/>
</dbReference>
<dbReference type="RefSeq" id="WP_336544745.1">
    <property type="nucleotide sequence ID" value="NZ_JBBBDM010000002.1"/>
</dbReference>
<sequence length="183" mass="19818">MAKLKVFRTPIGFHDAYVAATSRKAALKAWGSERDLFARGSAEEVTDPSLTAEPLAQPGVVIRRSRGSAAEQIAALPETPARPPRRATPEPAPATPSAKPKPRAIPPKPDRAALDAAEQALAEATDRQRGEARALRAEEATLAKRRRAMEREHEDEQQALAAAKEGAADAYDRAMRLWRAASR</sequence>
<evidence type="ECO:0000313" key="2">
    <source>
        <dbReference type="EMBL" id="MEI5686666.1"/>
    </source>
</evidence>
<feature type="region of interest" description="Disordered" evidence="1">
    <location>
        <begin position="42"/>
        <end position="168"/>
    </location>
</feature>
<reference evidence="2 3" key="1">
    <citation type="journal article" date="2013" name="Int. J. Syst. Evol. Microbiol.">
        <title>Sphingomonas kyungheensis sp. nov., a bacterium with ginsenoside-converting activity isolated from soil of a ginseng field.</title>
        <authorList>
            <person name="Son H.M."/>
            <person name="Yang J.E."/>
            <person name="Park Y."/>
            <person name="Han C.K."/>
            <person name="Kim S.G."/>
            <person name="Kook M."/>
            <person name="Yi T.H."/>
        </authorList>
    </citation>
    <scope>NUCLEOTIDE SEQUENCE [LARGE SCALE GENOMIC DNA]</scope>
    <source>
        <strain evidence="2 3">LMG 26582</strain>
    </source>
</reference>
<evidence type="ECO:0000313" key="3">
    <source>
        <dbReference type="Proteomes" id="UP001367771"/>
    </source>
</evidence>
<accession>A0ABU8H0Z8</accession>
<evidence type="ECO:0000256" key="1">
    <source>
        <dbReference type="SAM" id="MobiDB-lite"/>
    </source>
</evidence>
<keyword evidence="3" id="KW-1185">Reference proteome</keyword>
<feature type="compositionally biased region" description="Basic and acidic residues" evidence="1">
    <location>
        <begin position="124"/>
        <end position="142"/>
    </location>
</feature>
<protein>
    <recommendedName>
        <fullName evidence="4">Cell envelope biogenesis protein TolA</fullName>
    </recommendedName>
</protein>
<gene>
    <name evidence="2" type="ORF">V8201_06195</name>
</gene>
<organism evidence="2 3">
    <name type="scientific">Sphingomonas kyungheensis</name>
    <dbReference type="NCBI Taxonomy" id="1069987"/>
    <lineage>
        <taxon>Bacteria</taxon>
        <taxon>Pseudomonadati</taxon>
        <taxon>Pseudomonadota</taxon>
        <taxon>Alphaproteobacteria</taxon>
        <taxon>Sphingomonadales</taxon>
        <taxon>Sphingomonadaceae</taxon>
        <taxon>Sphingomonas</taxon>
    </lineage>
</organism>
<feature type="compositionally biased region" description="Low complexity" evidence="1">
    <location>
        <begin position="114"/>
        <end position="123"/>
    </location>
</feature>
<evidence type="ECO:0008006" key="4">
    <source>
        <dbReference type="Google" id="ProtNLM"/>
    </source>
</evidence>